<reference evidence="1 2" key="1">
    <citation type="submission" date="2015-06" db="EMBL/GenBank/DDBJ databases">
        <authorList>
            <person name="Zeng Y."/>
            <person name="Huang Y."/>
        </authorList>
    </citation>
    <scope>NUCLEOTIDE SEQUENCE [LARGE SCALE GENOMIC DNA]</scope>
    <source>
        <strain evidence="1 2">PQ-2</strain>
    </source>
</reference>
<organism evidence="1 2">
    <name type="scientific">Croceicoccus naphthovorans</name>
    <dbReference type="NCBI Taxonomy" id="1348774"/>
    <lineage>
        <taxon>Bacteria</taxon>
        <taxon>Pseudomonadati</taxon>
        <taxon>Pseudomonadota</taxon>
        <taxon>Alphaproteobacteria</taxon>
        <taxon>Sphingomonadales</taxon>
        <taxon>Erythrobacteraceae</taxon>
        <taxon>Croceicoccus</taxon>
    </lineage>
</organism>
<keyword evidence="2" id="KW-1185">Reference proteome</keyword>
<dbReference type="OrthoDB" id="275124at2"/>
<accession>A0A0G3XJS3</accession>
<dbReference type="InterPro" id="IPR031009">
    <property type="entry name" value="Tcm_partner"/>
</dbReference>
<dbReference type="AlphaFoldDB" id="A0A0G3XJS3"/>
<dbReference type="NCBIfam" id="TIGR04474">
    <property type="entry name" value="tcm_partner"/>
    <property type="match status" value="1"/>
</dbReference>
<dbReference type="Proteomes" id="UP000035287">
    <property type="component" value="Chromosome"/>
</dbReference>
<dbReference type="EMBL" id="CP011770">
    <property type="protein sequence ID" value="AKM10608.1"/>
    <property type="molecule type" value="Genomic_DNA"/>
</dbReference>
<dbReference type="STRING" id="1348774.AB433_12585"/>
<gene>
    <name evidence="1" type="ORF">AB433_12585</name>
</gene>
<name>A0A0G3XJS3_9SPHN</name>
<dbReference type="RefSeq" id="WP_047821407.1">
    <property type="nucleotide sequence ID" value="NZ_CP011770.1"/>
</dbReference>
<dbReference type="KEGG" id="cna:AB433_12585"/>
<dbReference type="PATRIC" id="fig|1348774.3.peg.2645"/>
<proteinExistence type="predicted"/>
<protein>
    <submittedName>
        <fullName evidence="1">Uncharacterized protein</fullName>
    </submittedName>
</protein>
<evidence type="ECO:0000313" key="2">
    <source>
        <dbReference type="Proteomes" id="UP000035287"/>
    </source>
</evidence>
<evidence type="ECO:0000313" key="1">
    <source>
        <dbReference type="EMBL" id="AKM10608.1"/>
    </source>
</evidence>
<sequence length="408" mass="46545">MVKKSYDWKNGAALDDHSRVKLRILDEYFREYLRVRCVLPQQEKFRLAVVDGFSGAGIYEDGSFGSPLVLLNALRQTEEKLNLYRAAEGFRPIVIECYFSFNDVDPEAINLLRENSAGIIAEINECHPNVELHTSFHTGEFEQSRRAICQRIQASRVRSALFNLDQYGYTQVSEATLIELMNITRSAEVFLTFAIESFLTYLSPERIRNIIGSNTVPFAGNISNVDENQTKPNWLGSVEKVVFETLRGAASYVSPFSIHNPDGWRYWLIHFANSFRARQVYNDVLHRNKSSQAHFGRSGLSMLHYNPRESLDLYLFNQDSRGSARKQLLDDIPDLVGKFANALLIGDFYKASYNETPAHSDDINFAIINNPDLEVVTQNGGLRRSANTIRDTDVLKLRDQTSFFSLVR</sequence>